<name>A0A2P7QXT4_9GAMM</name>
<gene>
    <name evidence="1" type="ORF">C7I36_08900</name>
</gene>
<keyword evidence="2" id="KW-1185">Reference proteome</keyword>
<comment type="caution">
    <text evidence="1">The sequence shown here is derived from an EMBL/GenBank/DDBJ whole genome shotgun (WGS) entry which is preliminary data.</text>
</comment>
<dbReference type="AlphaFoldDB" id="A0A2P7QXT4"/>
<dbReference type="Proteomes" id="UP000242181">
    <property type="component" value="Unassembled WGS sequence"/>
</dbReference>
<proteinExistence type="predicted"/>
<evidence type="ECO:0000313" key="2">
    <source>
        <dbReference type="Proteomes" id="UP000242181"/>
    </source>
</evidence>
<evidence type="ECO:0008006" key="3">
    <source>
        <dbReference type="Google" id="ProtNLM"/>
    </source>
</evidence>
<dbReference type="SUPFAM" id="SSF52540">
    <property type="entry name" value="P-loop containing nucleoside triphosphate hydrolases"/>
    <property type="match status" value="1"/>
</dbReference>
<organism evidence="1 2">
    <name type="scientific">Zobellella taiwanensis</name>
    <dbReference type="NCBI Taxonomy" id="347535"/>
    <lineage>
        <taxon>Bacteria</taxon>
        <taxon>Pseudomonadati</taxon>
        <taxon>Pseudomonadota</taxon>
        <taxon>Gammaproteobacteria</taxon>
        <taxon>Aeromonadales</taxon>
        <taxon>Aeromonadaceae</taxon>
        <taxon>Zobellella</taxon>
    </lineage>
</organism>
<dbReference type="RefSeq" id="WP_106453365.1">
    <property type="nucleotide sequence ID" value="NZ_PXYH01000010.1"/>
</dbReference>
<sequence>MDAFIGFNFDKKPQLSALDRLFQQELGAYLQGPGPKGCFIPVTAQTGIGKTYTANALIIEQLLTSIRRQLTGQAAPAGLIYYVTNSVDNVSQTYAALQRLIDTQIIDGQPRFTPAQREQLKQRILYLPAQSAQLLATPPERVTEVLEAFGLSAVQHIAQGWQALQGLKRAAADHPHIAAQLQGPLKERASELYRHIVDGIQARQRKNPVSLQGRTGHALHALLPGERVRTGQAEVLFMTTDKFLQGYQSSRHRIYPIRTLAHCLLIVDEIDKQNEVILRALSEQPSRDLITLARTLYANLDYYQLEASLRYQGVDPLFEPLRQRLRQFADEWQIQYAFNHEGAGLDDKPIRLFSDRTVTHCHSATQRLLLKTHRERQKNVIFGVHKQDSDGIHPQGYRLSQFVNEADWIYRQFLQSMRKAIWRVMGNDNTGDTNGRFQEAVLSVLSHFNLSGFRQDVFTSLDVQLSLSRRKKRYRMAQRSYHDTGLKVVDITREEGVPDTVSCHFHGLPVSPTGLLANMVDAGARILGISATATSPTVIKNFDQSYLRQRLADKYIALTPPQQQLIDDYYHSRRRYAEEGVRIHAHALGPDHQLAIRALERFGQCPVRLPGTVLGQYLGQPATPGDKDYVVRWVSKVLQALTHFAAQPGNRYMMLLLNRTLKPSETSTFIALLENHLAHCGLTACQIFTGLDAGAMSEGLFEEIRYALSTTDDKILVFSTYASIGEGKNPDYPVTRQADKDNLIWVGSGEPEAQVCTDIDTLYLERPSHQLLGHEQSPALDRLVKLHQILSLQDAGWISPDNTANWVFRTLQGSNTPEQLGRYYRTEDYHWLLRKVTEQAVGRMARTAFKRPDIHILVDRELTPVIGSDPRPGHTLSLEYRALVEQFRTERADSELPAAEQRQLNLAILHTRDTLQLIRELLKGIQKGSESDIRNWEALRRQLLCQPTLAQPSGSCPRLYLCPPGGTPYAYQGSLETDADEAGSDSLRFYEQATHPAWVGEQQSGLPLMMQNAIVRRYFEQQGYATQWSPQPYVMTPAAFNNLYKGALGEEAIRALLLHYGFVIEPMPDALYERYDFMLVTADGRRVCVDAKYWRQPGEAPDHAHKAARVREHLNVSRFVFINLFGLPHEPLHTVNDSLIRAPAATASTMMVPGLLHRDSGALLHDHLTGLIEWTGAKP</sequence>
<protein>
    <recommendedName>
        <fullName evidence="3">Helicase/UvrB N-terminal domain-containing protein</fullName>
    </recommendedName>
</protein>
<dbReference type="InterPro" id="IPR027417">
    <property type="entry name" value="P-loop_NTPase"/>
</dbReference>
<accession>A0A2P7QXT4</accession>
<reference evidence="1 2" key="1">
    <citation type="submission" date="2018-03" db="EMBL/GenBank/DDBJ databases">
        <title>The draft genome of Zobellella taiwanensis JCM 13381.</title>
        <authorList>
            <person name="Liu L."/>
            <person name="Li L."/>
            <person name="Wang T."/>
            <person name="Zhang X."/>
            <person name="Liang L."/>
        </authorList>
    </citation>
    <scope>NUCLEOTIDE SEQUENCE [LARGE SCALE GENOMIC DNA]</scope>
    <source>
        <strain evidence="1 2">JCM 13381</strain>
    </source>
</reference>
<dbReference type="EMBL" id="PXYH01000010">
    <property type="protein sequence ID" value="PSJ42774.1"/>
    <property type="molecule type" value="Genomic_DNA"/>
</dbReference>
<evidence type="ECO:0000313" key="1">
    <source>
        <dbReference type="EMBL" id="PSJ42774.1"/>
    </source>
</evidence>
<dbReference type="OrthoDB" id="6372157at2"/>